<dbReference type="AlphaFoldDB" id="A0A9P9CZP9"/>
<dbReference type="Proteomes" id="UP000738349">
    <property type="component" value="Unassembled WGS sequence"/>
</dbReference>
<protein>
    <submittedName>
        <fullName evidence="1">Uncharacterized protein</fullName>
    </submittedName>
</protein>
<keyword evidence="2" id="KW-1185">Reference proteome</keyword>
<dbReference type="OrthoDB" id="5103340at2759"/>
<proteinExistence type="predicted"/>
<evidence type="ECO:0000313" key="2">
    <source>
        <dbReference type="Proteomes" id="UP000738349"/>
    </source>
</evidence>
<dbReference type="EMBL" id="JAGMUV010000049">
    <property type="protein sequence ID" value="KAH7109797.1"/>
    <property type="molecule type" value="Genomic_DNA"/>
</dbReference>
<reference evidence="1" key="1">
    <citation type="journal article" date="2021" name="Nat. Commun.">
        <title>Genetic determinants of endophytism in the Arabidopsis root mycobiome.</title>
        <authorList>
            <person name="Mesny F."/>
            <person name="Miyauchi S."/>
            <person name="Thiergart T."/>
            <person name="Pickel B."/>
            <person name="Atanasova L."/>
            <person name="Karlsson M."/>
            <person name="Huettel B."/>
            <person name="Barry K.W."/>
            <person name="Haridas S."/>
            <person name="Chen C."/>
            <person name="Bauer D."/>
            <person name="Andreopoulos W."/>
            <person name="Pangilinan J."/>
            <person name="LaButti K."/>
            <person name="Riley R."/>
            <person name="Lipzen A."/>
            <person name="Clum A."/>
            <person name="Drula E."/>
            <person name="Henrissat B."/>
            <person name="Kohler A."/>
            <person name="Grigoriev I.V."/>
            <person name="Martin F.M."/>
            <person name="Hacquard S."/>
        </authorList>
    </citation>
    <scope>NUCLEOTIDE SEQUENCE</scope>
    <source>
        <strain evidence="1">MPI-CAGE-AT-0147</strain>
    </source>
</reference>
<name>A0A9P9CZP9_9HYPO</name>
<evidence type="ECO:0000313" key="1">
    <source>
        <dbReference type="EMBL" id="KAH7109797.1"/>
    </source>
</evidence>
<sequence>MRIHYGLIASGNQVIKDAIFRDNINSTRILVVMFSASKWNLNMEATLAFQQQHKATLRIFISEHKWKDSQPTEEEALMILNHSDDSAIPVPAVFMFVPGMPVVVNNITHQF</sequence>
<gene>
    <name evidence="1" type="ORF">EDB81DRAFT_895051</name>
</gene>
<comment type="caution">
    <text evidence="1">The sequence shown here is derived from an EMBL/GenBank/DDBJ whole genome shotgun (WGS) entry which is preliminary data.</text>
</comment>
<organism evidence="1 2">
    <name type="scientific">Dactylonectria macrodidyma</name>
    <dbReference type="NCBI Taxonomy" id="307937"/>
    <lineage>
        <taxon>Eukaryota</taxon>
        <taxon>Fungi</taxon>
        <taxon>Dikarya</taxon>
        <taxon>Ascomycota</taxon>
        <taxon>Pezizomycotina</taxon>
        <taxon>Sordariomycetes</taxon>
        <taxon>Hypocreomycetidae</taxon>
        <taxon>Hypocreales</taxon>
        <taxon>Nectriaceae</taxon>
        <taxon>Dactylonectria</taxon>
    </lineage>
</organism>
<accession>A0A9P9CZP9</accession>